<name>A0A386PND8_9SPIR</name>
<reference evidence="1 2" key="1">
    <citation type="journal article" date="2018" name="Infect. Genet. Evol.">
        <title>Genome-wide analysis of Borrelia turcica and 'Candidatus Borrelia tachyglossi' shows relapsing fever-like genomes with unique genomic links to Lyme disease Borrelia.</title>
        <authorList>
            <person name="Gofton A.W."/>
            <person name="Margos G."/>
            <person name="Fingerle V."/>
            <person name="Hepner S."/>
            <person name="Loh S.M."/>
            <person name="Ryan U."/>
            <person name="Irwin P."/>
            <person name="Oskam C.L."/>
        </authorList>
    </citation>
    <scope>NUCLEOTIDE SEQUENCE [LARGE SCALE GENOMIC DNA]</scope>
    <source>
        <strain evidence="1 2">IST7</strain>
        <plasmid evidence="1">lp129</plasmid>
    </source>
</reference>
<organism evidence="1 2">
    <name type="scientific">Borrelia turcica IST7</name>
    <dbReference type="NCBI Taxonomy" id="1104446"/>
    <lineage>
        <taxon>Bacteria</taxon>
        <taxon>Pseudomonadati</taxon>
        <taxon>Spirochaetota</taxon>
        <taxon>Spirochaetia</taxon>
        <taxon>Spirochaetales</taxon>
        <taxon>Borreliaceae</taxon>
        <taxon>Borrelia</taxon>
    </lineage>
</organism>
<dbReference type="Proteomes" id="UP000275571">
    <property type="component" value="Plasmid lp129"/>
</dbReference>
<keyword evidence="1" id="KW-0614">Plasmid</keyword>
<proteinExistence type="predicted"/>
<evidence type="ECO:0000313" key="2">
    <source>
        <dbReference type="Proteomes" id="UP000275571"/>
    </source>
</evidence>
<dbReference type="RefSeq" id="WP_120104731.1">
    <property type="nucleotide sequence ID" value="NZ_CP028885.1"/>
</dbReference>
<evidence type="ECO:0000313" key="1">
    <source>
        <dbReference type="EMBL" id="AYE36812.1"/>
    </source>
</evidence>
<keyword evidence="2" id="KW-1185">Reference proteome</keyword>
<accession>A0A386PND8</accession>
<protein>
    <submittedName>
        <fullName evidence="1">Uncharacterized protein</fullName>
    </submittedName>
</protein>
<dbReference type="EMBL" id="CP028885">
    <property type="protein sequence ID" value="AYE36812.1"/>
    <property type="molecule type" value="Genomic_DNA"/>
</dbReference>
<gene>
    <name evidence="1" type="ORF">DB313_04755</name>
</gene>
<dbReference type="KEGG" id="btur:DB313_04755"/>
<geneLocation type="plasmid" evidence="1 2">
    <name>lp129</name>
</geneLocation>
<dbReference type="AlphaFoldDB" id="A0A386PND8"/>
<sequence>MDREEISNYLSMSEDVNVARRLEKIALDTVSTVMTKLDKIYVTPSLREVRYENDRIKEKVEIVASVTSKLNKHLLLVRDKFAQEIDSSLVIQVADNILDLFYWIRMDFHTMDDIERRINQGLSHTYNELELIEDAEEEIRETGDAERAKILRVVLEVLKATLSADKALMNIIHMSIRATGELAIRKIDSVIKD</sequence>